<gene>
    <name evidence="2" type="ORF">W5A_04444</name>
</gene>
<evidence type="ECO:0000313" key="3">
    <source>
        <dbReference type="Proteomes" id="UP000005938"/>
    </source>
</evidence>
<dbReference type="PANTHER" id="PTHR30373">
    <property type="entry name" value="UPF0603 PROTEIN YGCG"/>
    <property type="match status" value="1"/>
</dbReference>
<dbReference type="Proteomes" id="UP000005938">
    <property type="component" value="Unassembled WGS sequence"/>
</dbReference>
<dbReference type="OrthoDB" id="9786161at2"/>
<accession>I0WIE9</accession>
<dbReference type="InterPro" id="IPR007621">
    <property type="entry name" value="TPM_dom"/>
</dbReference>
<dbReference type="Gene3D" id="3.10.310.50">
    <property type="match status" value="1"/>
</dbReference>
<organism evidence="2 3">
    <name type="scientific">Imtechella halotolerans K1</name>
    <dbReference type="NCBI Taxonomy" id="946077"/>
    <lineage>
        <taxon>Bacteria</taxon>
        <taxon>Pseudomonadati</taxon>
        <taxon>Bacteroidota</taxon>
        <taxon>Flavobacteriia</taxon>
        <taxon>Flavobacteriales</taxon>
        <taxon>Flavobacteriaceae</taxon>
        <taxon>Imtechella</taxon>
    </lineage>
</organism>
<dbReference type="RefSeq" id="WP_008237849.1">
    <property type="nucleotide sequence ID" value="NZ_AJJU01000003.1"/>
</dbReference>
<dbReference type="PATRIC" id="fig|946077.3.peg.905"/>
<dbReference type="PANTHER" id="PTHR30373:SF8">
    <property type="entry name" value="BLL7265 PROTEIN"/>
    <property type="match status" value="1"/>
</dbReference>
<dbReference type="AlphaFoldDB" id="I0WIE9"/>
<dbReference type="eggNOG" id="COG1512">
    <property type="taxonomic scope" value="Bacteria"/>
</dbReference>
<feature type="domain" description="TPM" evidence="1">
    <location>
        <begin position="5"/>
        <end position="121"/>
    </location>
</feature>
<dbReference type="Pfam" id="PF04536">
    <property type="entry name" value="TPM_phosphatase"/>
    <property type="match status" value="1"/>
</dbReference>
<name>I0WIE9_9FLAO</name>
<evidence type="ECO:0000313" key="2">
    <source>
        <dbReference type="EMBL" id="EID76165.1"/>
    </source>
</evidence>
<evidence type="ECO:0000259" key="1">
    <source>
        <dbReference type="Pfam" id="PF04536"/>
    </source>
</evidence>
<keyword evidence="3" id="KW-1185">Reference proteome</keyword>
<comment type="caution">
    <text evidence="2">The sequence shown here is derived from an EMBL/GenBank/DDBJ whole genome shotgun (WGS) entry which is preliminary data.</text>
</comment>
<sequence>MSHVEDFLTPNEEAEIVEAIRKAEQKTSGEIRVHIEAHTDQDPYKRAMEVFHLLKMDNTKEANGVLIYIAVDDKTFVIYGDKGINDVVPFDFWNTTKDQMVLHFKTGQFKDGIIAGIMQAGKELQVHFPWSHQDKNELPNNVSKGKISS</sequence>
<dbReference type="EMBL" id="AJJU01000003">
    <property type="protein sequence ID" value="EID76165.1"/>
    <property type="molecule type" value="Genomic_DNA"/>
</dbReference>
<dbReference type="STRING" id="946077.W5A_04444"/>
<protein>
    <recommendedName>
        <fullName evidence="1">TPM domain-containing protein</fullName>
    </recommendedName>
</protein>
<reference evidence="2 3" key="1">
    <citation type="journal article" date="2012" name="J. Bacteriol.">
        <title>Genome Sequence of the Halotolerant Bacterium Imtechella halotolerans K1T.</title>
        <authorList>
            <person name="Kumar S."/>
            <person name="Vikram S."/>
            <person name="Subramanian S."/>
            <person name="Raghava G.P."/>
            <person name="Pinnaka A.K."/>
        </authorList>
    </citation>
    <scope>NUCLEOTIDE SEQUENCE [LARGE SCALE GENOMIC DNA]</scope>
    <source>
        <strain evidence="2 3">K1</strain>
    </source>
</reference>
<proteinExistence type="predicted"/>